<comment type="caution">
    <text evidence="4">The sequence shown here is derived from an EMBL/GenBank/DDBJ whole genome shotgun (WGS) entry which is preliminary data.</text>
</comment>
<dbReference type="GO" id="GO:0016020">
    <property type="term" value="C:membrane"/>
    <property type="evidence" value="ECO:0007669"/>
    <property type="project" value="UniProtKB-SubCell"/>
</dbReference>
<keyword evidence="5" id="KW-1185">Reference proteome</keyword>
<evidence type="ECO:0000256" key="3">
    <source>
        <dbReference type="SAM" id="Phobius"/>
    </source>
</evidence>
<name>A0A937K041_9BACT</name>
<feature type="transmembrane region" description="Helical" evidence="3">
    <location>
        <begin position="186"/>
        <end position="206"/>
    </location>
</feature>
<comment type="subcellular location">
    <subcellularLocation>
        <location evidence="1">Membrane</location>
    </subcellularLocation>
</comment>
<gene>
    <name evidence="4" type="ORF">JL102_17665</name>
</gene>
<sequence>MNVYEYRTRGNSYLTPIIEKLIAKPITRLIGEKVNPNIISVAGHLAIYLALWLSFFKIFDSHYNLIAIAVLVTFQALCDKVDGVLARILEKSSPMGEFIDHFFELFNQGALLLIFYNLYTIHEPVILIILMVAIVLRNMVKYYEHYKTNMLVYSKVAFMEIKVVAVVILLLSLVPSIENFINFPGLAYSVIEIISVLLIGGNLVGILMNIRRIPQITYGMWLFIGLLVIVAVTNTLLNNSIAALFIILTYGGLYVGRLLSTQLVDGIERSPDFFLPLFLIIQYFLRFIDNTNALHLMVIYLCVNIILLTTKTFGALNKAKEEASK</sequence>
<dbReference type="InterPro" id="IPR043130">
    <property type="entry name" value="CDP-OH_PTrfase_TM_dom"/>
</dbReference>
<keyword evidence="3" id="KW-0812">Transmembrane</keyword>
<dbReference type="EMBL" id="JAESIY010000010">
    <property type="protein sequence ID" value="MBL3657983.1"/>
    <property type="molecule type" value="Genomic_DNA"/>
</dbReference>
<feature type="transmembrane region" description="Helical" evidence="3">
    <location>
        <begin position="34"/>
        <end position="55"/>
    </location>
</feature>
<protein>
    <submittedName>
        <fullName evidence="4">CDP-alcohol phosphatidyltransferase family protein</fullName>
    </submittedName>
</protein>
<evidence type="ECO:0000313" key="5">
    <source>
        <dbReference type="Proteomes" id="UP000659388"/>
    </source>
</evidence>
<dbReference type="GO" id="GO:0008654">
    <property type="term" value="P:phospholipid biosynthetic process"/>
    <property type="evidence" value="ECO:0007669"/>
    <property type="project" value="InterPro"/>
</dbReference>
<dbReference type="InterPro" id="IPR014472">
    <property type="entry name" value="CHOPT"/>
</dbReference>
<feature type="transmembrane region" description="Helical" evidence="3">
    <location>
        <begin position="218"/>
        <end position="236"/>
    </location>
</feature>
<feature type="transmembrane region" description="Helical" evidence="3">
    <location>
        <begin position="152"/>
        <end position="174"/>
    </location>
</feature>
<dbReference type="GO" id="GO:0016780">
    <property type="term" value="F:phosphotransferase activity, for other substituted phosphate groups"/>
    <property type="evidence" value="ECO:0007669"/>
    <property type="project" value="InterPro"/>
</dbReference>
<evidence type="ECO:0000256" key="1">
    <source>
        <dbReference type="ARBA" id="ARBA00004370"/>
    </source>
</evidence>
<keyword evidence="2 3" id="KW-0472">Membrane</keyword>
<feature type="transmembrane region" description="Helical" evidence="3">
    <location>
        <begin position="242"/>
        <end position="260"/>
    </location>
</feature>
<keyword evidence="3" id="KW-1133">Transmembrane helix</keyword>
<dbReference type="InterPro" id="IPR000462">
    <property type="entry name" value="CDP-OH_P_trans"/>
</dbReference>
<dbReference type="AlphaFoldDB" id="A0A937K041"/>
<evidence type="ECO:0000256" key="2">
    <source>
        <dbReference type="ARBA" id="ARBA00023136"/>
    </source>
</evidence>
<evidence type="ECO:0000313" key="4">
    <source>
        <dbReference type="EMBL" id="MBL3657983.1"/>
    </source>
</evidence>
<dbReference type="RefSeq" id="WP_202245776.1">
    <property type="nucleotide sequence ID" value="NZ_JAESIY010000010.1"/>
</dbReference>
<feature type="transmembrane region" description="Helical" evidence="3">
    <location>
        <begin position="272"/>
        <end position="288"/>
    </location>
</feature>
<dbReference type="Pfam" id="PF01066">
    <property type="entry name" value="CDP-OH_P_transf"/>
    <property type="match status" value="1"/>
</dbReference>
<feature type="transmembrane region" description="Helical" evidence="3">
    <location>
        <begin position="294"/>
        <end position="316"/>
    </location>
</feature>
<proteinExistence type="predicted"/>
<organism evidence="4 5">
    <name type="scientific">Fulvivirga sediminis</name>
    <dbReference type="NCBI Taxonomy" id="2803949"/>
    <lineage>
        <taxon>Bacteria</taxon>
        <taxon>Pseudomonadati</taxon>
        <taxon>Bacteroidota</taxon>
        <taxon>Cytophagia</taxon>
        <taxon>Cytophagales</taxon>
        <taxon>Fulvivirgaceae</taxon>
        <taxon>Fulvivirga</taxon>
    </lineage>
</organism>
<feature type="transmembrane region" description="Helical" evidence="3">
    <location>
        <begin position="124"/>
        <end position="140"/>
    </location>
</feature>
<reference evidence="4" key="1">
    <citation type="submission" date="2021-01" db="EMBL/GenBank/DDBJ databases">
        <title>Fulvivirga kasyanovii gen. nov., sp nov., a novel member of the phylum Bacteroidetes isolated from seawater in a mussel farm.</title>
        <authorList>
            <person name="Zhao L.-H."/>
            <person name="Wang Z.-J."/>
        </authorList>
    </citation>
    <scope>NUCLEOTIDE SEQUENCE</scope>
    <source>
        <strain evidence="4">2943</strain>
    </source>
</reference>
<dbReference type="PANTHER" id="PTHR10414">
    <property type="entry name" value="ETHANOLAMINEPHOSPHOTRANSFERASE"/>
    <property type="match status" value="1"/>
</dbReference>
<dbReference type="Gene3D" id="1.20.120.1760">
    <property type="match status" value="1"/>
</dbReference>
<dbReference type="PANTHER" id="PTHR10414:SF77">
    <property type="entry name" value="CDP-ALCOHOL PHOSPHATIDYLTRANSFERASE FAMILY PROTEIN"/>
    <property type="match status" value="1"/>
</dbReference>
<accession>A0A937K041</accession>
<dbReference type="Proteomes" id="UP000659388">
    <property type="component" value="Unassembled WGS sequence"/>
</dbReference>